<gene>
    <name evidence="1" type="ORF">KDW_57710</name>
</gene>
<comment type="caution">
    <text evidence="1">The sequence shown here is derived from an EMBL/GenBank/DDBJ whole genome shotgun (WGS) entry which is preliminary data.</text>
</comment>
<accession>A0A5J4KZW5</accession>
<protein>
    <submittedName>
        <fullName evidence="1">Uncharacterized protein</fullName>
    </submittedName>
</protein>
<evidence type="ECO:0000313" key="2">
    <source>
        <dbReference type="Proteomes" id="UP000326912"/>
    </source>
</evidence>
<name>A0A5J4KZW5_9CHLR</name>
<dbReference type="AlphaFoldDB" id="A0A5J4KZW5"/>
<sequence length="84" mass="9499">MTVFWLWFDAVLLLARLFIALMHKVPANHTLSIEEINGAPALLCHIDAQLNWVLALELRGNSIVGLRSILNPDKLAFLQHQLET</sequence>
<dbReference type="Proteomes" id="UP000326912">
    <property type="component" value="Unassembled WGS sequence"/>
</dbReference>
<dbReference type="EMBL" id="BKZW01000004">
    <property type="protein sequence ID" value="GER91609.1"/>
    <property type="molecule type" value="Genomic_DNA"/>
</dbReference>
<keyword evidence="2" id="KW-1185">Reference proteome</keyword>
<organism evidence="1 2">
    <name type="scientific">Dictyobacter vulcani</name>
    <dbReference type="NCBI Taxonomy" id="2607529"/>
    <lineage>
        <taxon>Bacteria</taxon>
        <taxon>Bacillati</taxon>
        <taxon>Chloroflexota</taxon>
        <taxon>Ktedonobacteria</taxon>
        <taxon>Ktedonobacterales</taxon>
        <taxon>Dictyobacteraceae</taxon>
        <taxon>Dictyobacter</taxon>
    </lineage>
</organism>
<reference evidence="1 2" key="1">
    <citation type="submission" date="2019-10" db="EMBL/GenBank/DDBJ databases">
        <title>Dictyobacter vulcani sp. nov., within the class Ktedonobacteria, isolated from soil of volcanic Mt. Zao.</title>
        <authorList>
            <person name="Zheng Y."/>
            <person name="Wang C.M."/>
            <person name="Sakai Y."/>
            <person name="Abe K."/>
            <person name="Yokota A."/>
            <person name="Yabe S."/>
        </authorList>
    </citation>
    <scope>NUCLEOTIDE SEQUENCE [LARGE SCALE GENOMIC DNA]</scope>
    <source>
        <strain evidence="1 2">W12</strain>
    </source>
</reference>
<proteinExistence type="predicted"/>
<evidence type="ECO:0000313" key="1">
    <source>
        <dbReference type="EMBL" id="GER91609.1"/>
    </source>
</evidence>
<dbReference type="RefSeq" id="WP_151759234.1">
    <property type="nucleotide sequence ID" value="NZ_BKZW01000004.1"/>
</dbReference>